<protein>
    <recommendedName>
        <fullName evidence="1">tRNA 5-carboxymethoxyuridine methyltransferase</fullName>
        <ecNumber evidence="1">2.1.1.-</ecNumber>
    </recommendedName>
    <alternativeName>
        <fullName evidence="1">cmo5U methyltransferase</fullName>
    </alternativeName>
</protein>
<dbReference type="GO" id="GO:0008168">
    <property type="term" value="F:methyltransferase activity"/>
    <property type="evidence" value="ECO:0007669"/>
    <property type="project" value="UniProtKB-KW"/>
</dbReference>
<dbReference type="InterPro" id="IPR029063">
    <property type="entry name" value="SAM-dependent_MTases_sf"/>
</dbReference>
<dbReference type="PANTHER" id="PTHR43861">
    <property type="entry name" value="TRANS-ACONITATE 2-METHYLTRANSFERASE-RELATED"/>
    <property type="match status" value="1"/>
</dbReference>
<keyword evidence="1 3" id="KW-0489">Methyltransferase</keyword>
<feature type="domain" description="Methyltransferase type 11" evidence="2">
    <location>
        <begin position="50"/>
        <end position="147"/>
    </location>
</feature>
<keyword evidence="1" id="KW-0819">tRNA processing</keyword>
<evidence type="ECO:0000259" key="2">
    <source>
        <dbReference type="Pfam" id="PF08241"/>
    </source>
</evidence>
<proteinExistence type="inferred from homology"/>
<feature type="binding site" evidence="1">
    <location>
        <position position="120"/>
    </location>
    <ligand>
        <name>S-adenosyl-L-methionine</name>
        <dbReference type="ChEBI" id="CHEBI:59789"/>
    </ligand>
</feature>
<feature type="binding site" evidence="1">
    <location>
        <begin position="53"/>
        <end position="54"/>
    </location>
    <ligand>
        <name>S-adenosyl-L-methionine</name>
        <dbReference type="ChEBI" id="CHEBI:59789"/>
    </ligand>
</feature>
<keyword evidence="1" id="KW-0949">S-adenosyl-L-methionine</keyword>
<dbReference type="SUPFAM" id="SSF53335">
    <property type="entry name" value="S-adenosyl-L-methionine-dependent methyltransferases"/>
    <property type="match status" value="1"/>
</dbReference>
<keyword evidence="4" id="KW-1185">Reference proteome</keyword>
<dbReference type="InterPro" id="IPR013216">
    <property type="entry name" value="Methyltransf_11"/>
</dbReference>
<dbReference type="Gene3D" id="3.40.50.150">
    <property type="entry name" value="Vaccinia Virus protein VP39"/>
    <property type="match status" value="1"/>
</dbReference>
<dbReference type="InterPro" id="IPR033664">
    <property type="entry name" value="Cmo5U_methylTrfase"/>
</dbReference>
<accession>A0ABP8VA81</accession>
<dbReference type="PANTHER" id="PTHR43861:SF1">
    <property type="entry name" value="TRANS-ACONITATE 2-METHYLTRANSFERASE"/>
    <property type="match status" value="1"/>
</dbReference>
<sequence>MDRNFDGIANRFRQQIYGTLKGQLRLEILQEDLVTHIPALLGSDRKLTILDAGGGIGQYSAMLAAQGHRIILCDISADMLALAREEYARIAPDADIRLIHCPIQSLQEHLDEPVDLVLLHAVLEWLKDPREVLNSLPTLTRPGGWLSILFYNKNALVWRHLMNRNFKLAYHDNFENRKNPLTPAWPLDPADVHEWLNTLGLSINAWSGIRAIHDHMPKPVRDMTPAEDMLQVEKHFGRKPPYRDLARYVHMLCQKPV</sequence>
<comment type="caution">
    <text evidence="3">The sequence shown here is derived from an EMBL/GenBank/DDBJ whole genome shotgun (WGS) entry which is preliminary data.</text>
</comment>
<evidence type="ECO:0000256" key="1">
    <source>
        <dbReference type="HAMAP-Rule" id="MF_02057"/>
    </source>
</evidence>
<dbReference type="CDD" id="cd02440">
    <property type="entry name" value="AdoMet_MTases"/>
    <property type="match status" value="1"/>
</dbReference>
<reference evidence="4" key="1">
    <citation type="journal article" date="2019" name="Int. J. Syst. Evol. Microbiol.">
        <title>The Global Catalogue of Microorganisms (GCM) 10K type strain sequencing project: providing services to taxonomists for standard genome sequencing and annotation.</title>
        <authorList>
            <consortium name="The Broad Institute Genomics Platform"/>
            <consortium name="The Broad Institute Genome Sequencing Center for Infectious Disease"/>
            <person name="Wu L."/>
            <person name="Ma J."/>
        </authorList>
    </citation>
    <scope>NUCLEOTIDE SEQUENCE [LARGE SCALE GENOMIC DNA]</scope>
    <source>
        <strain evidence="4">JCM 17805</strain>
    </source>
</reference>
<evidence type="ECO:0000313" key="3">
    <source>
        <dbReference type="EMBL" id="GAA4652797.1"/>
    </source>
</evidence>
<dbReference type="HAMAP" id="MF_02057">
    <property type="entry name" value="tRNA_methyltr_CmoM"/>
    <property type="match status" value="1"/>
</dbReference>
<dbReference type="Pfam" id="PF08241">
    <property type="entry name" value="Methyltransf_11"/>
    <property type="match status" value="1"/>
</dbReference>
<evidence type="ECO:0000313" key="4">
    <source>
        <dbReference type="Proteomes" id="UP001500604"/>
    </source>
</evidence>
<feature type="binding site" evidence="1">
    <location>
        <position position="74"/>
    </location>
    <ligand>
        <name>S-adenosyl-L-methionine</name>
        <dbReference type="ChEBI" id="CHEBI:59789"/>
    </ligand>
</feature>
<comment type="similarity">
    <text evidence="1">Belongs to the class I-like SAM-binding methyltransferase superfamily. CmoM family.</text>
</comment>
<dbReference type="EMBL" id="BAABFL010000481">
    <property type="protein sequence ID" value="GAA4652797.1"/>
    <property type="molecule type" value="Genomic_DNA"/>
</dbReference>
<dbReference type="EC" id="2.1.1.-" evidence="1"/>
<gene>
    <name evidence="1 3" type="primary">cmoM</name>
    <name evidence="3" type="ORF">GCM10023116_50810</name>
</gene>
<dbReference type="RefSeq" id="WP_345199431.1">
    <property type="nucleotide sequence ID" value="NZ_BAABFL010000481.1"/>
</dbReference>
<dbReference type="Proteomes" id="UP001500604">
    <property type="component" value="Unassembled WGS sequence"/>
</dbReference>
<comment type="catalytic activity">
    <reaction evidence="1">
        <text>5-carboxymethoxyuridine(34) in tRNA + S-adenosyl-L-methionine = 5-methoxycarbonylmethoxyuridine(34) in tRNA + S-adenosyl-L-homocysteine</text>
        <dbReference type="Rhea" id="RHEA:54080"/>
        <dbReference type="Rhea" id="RHEA-COMP:13383"/>
        <dbReference type="Rhea" id="RHEA-COMP:13781"/>
        <dbReference type="ChEBI" id="CHEBI:57856"/>
        <dbReference type="ChEBI" id="CHEBI:59789"/>
        <dbReference type="ChEBI" id="CHEBI:136879"/>
        <dbReference type="ChEBI" id="CHEBI:138053"/>
    </reaction>
</comment>
<comment type="caution">
    <text evidence="1">Lacks conserved residue(s) required for the propagation of feature annotation.</text>
</comment>
<name>A0ABP8VA81_9GAMM</name>
<organism evidence="3 4">
    <name type="scientific">Kistimonas scapharcae</name>
    <dbReference type="NCBI Taxonomy" id="1036133"/>
    <lineage>
        <taxon>Bacteria</taxon>
        <taxon>Pseudomonadati</taxon>
        <taxon>Pseudomonadota</taxon>
        <taxon>Gammaproteobacteria</taxon>
        <taxon>Oceanospirillales</taxon>
        <taxon>Endozoicomonadaceae</taxon>
        <taxon>Kistimonas</taxon>
    </lineage>
</organism>
<comment type="function">
    <text evidence="1">Catalyzes the methylation of 5-carboxymethoxyuridine (cmo5U) to form 5-methoxycarbonylmethoxyuridine (mcmo5U) at position 34 in tRNAs.</text>
</comment>
<keyword evidence="1" id="KW-0808">Transferase</keyword>
<feature type="binding site" evidence="1">
    <location>
        <position position="25"/>
    </location>
    <ligand>
        <name>S-adenosyl-L-methionine</name>
        <dbReference type="ChEBI" id="CHEBI:59789"/>
    </ligand>
</feature>
<dbReference type="GO" id="GO:0032259">
    <property type="term" value="P:methylation"/>
    <property type="evidence" value="ECO:0007669"/>
    <property type="project" value="UniProtKB-KW"/>
</dbReference>